<dbReference type="Pfam" id="PF06500">
    <property type="entry name" value="FrsA-like"/>
    <property type="match status" value="1"/>
</dbReference>
<reference evidence="2 3" key="1">
    <citation type="journal article" date="2020" name="Microbiol. Res.">
        <title>Flavobacterium pokkalii sp. nov., a novel plant growth promoting native rhizobacteria isolated from pokkali rice grown in coastal saline affected agricultural regions of southern India, Kerala.</title>
        <authorList>
            <person name="Menon R.R."/>
            <person name="Kumari S."/>
            <person name="Viver T."/>
            <person name="Rameshkumar N."/>
        </authorList>
    </citation>
    <scope>NUCLEOTIDE SEQUENCE [LARGE SCALE GENOMIC DNA]</scope>
    <source>
        <strain evidence="2 3">L1I52</strain>
    </source>
</reference>
<dbReference type="PANTHER" id="PTHR22946:SF12">
    <property type="entry name" value="CONIDIAL PIGMENT BIOSYNTHESIS PROTEIN AYG1 (AFU_ORTHOLOGUE AFUA_2G17550)"/>
    <property type="match status" value="1"/>
</dbReference>
<proteinExistence type="predicted"/>
<evidence type="ECO:0000256" key="1">
    <source>
        <dbReference type="ARBA" id="ARBA00022801"/>
    </source>
</evidence>
<dbReference type="EMBL" id="NASZ01000018">
    <property type="protein sequence ID" value="MBD0725853.1"/>
    <property type="molecule type" value="Genomic_DNA"/>
</dbReference>
<keyword evidence="1 2" id="KW-0378">Hydrolase</keyword>
<dbReference type="PANTHER" id="PTHR22946">
    <property type="entry name" value="DIENELACTONE HYDROLASE DOMAIN-CONTAINING PROTEIN-RELATED"/>
    <property type="match status" value="1"/>
</dbReference>
<dbReference type="InterPro" id="IPR050261">
    <property type="entry name" value="FrsA_esterase"/>
</dbReference>
<dbReference type="Proteomes" id="UP000661715">
    <property type="component" value="Unassembled WGS sequence"/>
</dbReference>
<comment type="caution">
    <text evidence="2">The sequence shown here is derived from an EMBL/GenBank/DDBJ whole genome shotgun (WGS) entry which is preliminary data.</text>
</comment>
<organism evidence="2 3">
    <name type="scientific">Flavobacterium pokkalii</name>
    <dbReference type="NCBI Taxonomy" id="1940408"/>
    <lineage>
        <taxon>Bacteria</taxon>
        <taxon>Pseudomonadati</taxon>
        <taxon>Bacteroidota</taxon>
        <taxon>Flavobacteriia</taxon>
        <taxon>Flavobacteriales</taxon>
        <taxon>Flavobacteriaceae</taxon>
        <taxon>Flavobacterium</taxon>
    </lineage>
</organism>
<dbReference type="InterPro" id="IPR010520">
    <property type="entry name" value="FrsA-like"/>
</dbReference>
<sequence>MKKYIHSGKHWSELKFFDNMLTDALVKHILGLIRYRMTDPGEIMETLGQMKSSSEQDWATAWGNTAEKIQTRAEESYAIKKMVSASSSYLRAATYWRIALMYFSDKEDQIVKKYSENSVYCYDRYLELSGYPGQKIQIPYEETYLPGYFYRSPTAEEKAPILIITPGRDTWGEDTIWVYDAALQRGIHCIVIEGPGQGTTLRLQNLKFRPDWETVISPVVDFAETLPGIDMERIALMGISFGGYLIPRAAAFEKRIKVCIANPGNISWGISINKALKQVKKLPKFLRPTMIDNLVKDYAWKHGVENNIDTVISELDKYNNSNILDKITCKVLVMDATSEILPGEAIKFYNALQCPKDYMLFDSETTAQNHTQMGGYGPASDTLFDWIEDNL</sequence>
<evidence type="ECO:0000313" key="3">
    <source>
        <dbReference type="Proteomes" id="UP000661715"/>
    </source>
</evidence>
<dbReference type="Gene3D" id="3.40.50.1820">
    <property type="entry name" value="alpha/beta hydrolase"/>
    <property type="match status" value="1"/>
</dbReference>
<name>A0ABR7UUC4_9FLAO</name>
<dbReference type="InterPro" id="IPR029058">
    <property type="entry name" value="AB_hydrolase_fold"/>
</dbReference>
<dbReference type="GO" id="GO:0016787">
    <property type="term" value="F:hydrolase activity"/>
    <property type="evidence" value="ECO:0007669"/>
    <property type="project" value="UniProtKB-KW"/>
</dbReference>
<protein>
    <submittedName>
        <fullName evidence="2">Alpha/beta hydrolase</fullName>
    </submittedName>
</protein>
<dbReference type="Gene3D" id="1.20.1440.110">
    <property type="entry name" value="acylaminoacyl peptidase"/>
    <property type="match status" value="1"/>
</dbReference>
<accession>A0ABR7UUC4</accession>
<dbReference type="SUPFAM" id="SSF53474">
    <property type="entry name" value="alpha/beta-Hydrolases"/>
    <property type="match status" value="1"/>
</dbReference>
<gene>
    <name evidence="2" type="ORF">B6A10_11735</name>
</gene>
<keyword evidence="3" id="KW-1185">Reference proteome</keyword>
<evidence type="ECO:0000313" key="2">
    <source>
        <dbReference type="EMBL" id="MBD0725853.1"/>
    </source>
</evidence>